<organism evidence="3 4">
    <name type="scientific">Sungkyunkwania multivorans</name>
    <dbReference type="NCBI Taxonomy" id="1173618"/>
    <lineage>
        <taxon>Bacteria</taxon>
        <taxon>Pseudomonadati</taxon>
        <taxon>Bacteroidota</taxon>
        <taxon>Flavobacteriia</taxon>
        <taxon>Flavobacteriales</taxon>
        <taxon>Flavobacteriaceae</taxon>
        <taxon>Sungkyunkwania</taxon>
    </lineage>
</organism>
<comment type="similarity">
    <text evidence="1">Belongs to the short-chain dehydrogenases/reductases (SDR) family.</text>
</comment>
<evidence type="ECO:0000256" key="2">
    <source>
        <dbReference type="ARBA" id="ARBA00023002"/>
    </source>
</evidence>
<dbReference type="Gene3D" id="3.40.50.720">
    <property type="entry name" value="NAD(P)-binding Rossmann-like Domain"/>
    <property type="match status" value="1"/>
</dbReference>
<keyword evidence="2" id="KW-0560">Oxidoreductase</keyword>
<comment type="caution">
    <text evidence="3">The sequence shown here is derived from an EMBL/GenBank/DDBJ whole genome shotgun (WGS) entry which is preliminary data.</text>
</comment>
<dbReference type="RefSeq" id="WP_386407144.1">
    <property type="nucleotide sequence ID" value="NZ_JBHTJH010000005.1"/>
</dbReference>
<name>A0ABW3CZ28_9FLAO</name>
<proteinExistence type="inferred from homology"/>
<accession>A0ABW3CZ28</accession>
<evidence type="ECO:0000313" key="3">
    <source>
        <dbReference type="EMBL" id="MFD0862342.1"/>
    </source>
</evidence>
<dbReference type="EMBL" id="JBHTJH010000005">
    <property type="protein sequence ID" value="MFD0862342.1"/>
    <property type="molecule type" value="Genomic_DNA"/>
</dbReference>
<dbReference type="Proteomes" id="UP001596978">
    <property type="component" value="Unassembled WGS sequence"/>
</dbReference>
<dbReference type="InterPro" id="IPR002347">
    <property type="entry name" value="SDR_fam"/>
</dbReference>
<protein>
    <submittedName>
        <fullName evidence="3">SDR family oxidoreductase</fullName>
    </submittedName>
</protein>
<reference evidence="4" key="1">
    <citation type="journal article" date="2019" name="Int. J. Syst. Evol. Microbiol.">
        <title>The Global Catalogue of Microorganisms (GCM) 10K type strain sequencing project: providing services to taxonomists for standard genome sequencing and annotation.</title>
        <authorList>
            <consortium name="The Broad Institute Genomics Platform"/>
            <consortium name="The Broad Institute Genome Sequencing Center for Infectious Disease"/>
            <person name="Wu L."/>
            <person name="Ma J."/>
        </authorList>
    </citation>
    <scope>NUCLEOTIDE SEQUENCE [LARGE SCALE GENOMIC DNA]</scope>
    <source>
        <strain evidence="4">CCUG 62952</strain>
    </source>
</reference>
<dbReference type="PANTHER" id="PTHR43669">
    <property type="entry name" value="5-KETO-D-GLUCONATE 5-REDUCTASE"/>
    <property type="match status" value="1"/>
</dbReference>
<gene>
    <name evidence="3" type="ORF">ACFQ1M_08975</name>
</gene>
<evidence type="ECO:0000256" key="1">
    <source>
        <dbReference type="ARBA" id="ARBA00006484"/>
    </source>
</evidence>
<sequence length="243" mass="26968">MQHLLILGAKSDIAMAIAKKYAANGYHLLLAGRNIDDLDTFKEDLKVTYKISVSLLEFDVLKETTHTSFFKALPIQPAGVICCIGYLGDEALAQTSFEEVDRIIRTNFLGCVSILNVSAEYLEKQGEGFIVGISSVAGERGRASNYHYGSAKAGFTAYLSGLNARLSKKGIHVLIVKPGFVDTKMTAHLSLPKRLTTTPDVVAKKIFSAQRRKRNVIYVKAIWRPIMFVIRILPAFIFKRLNL</sequence>
<dbReference type="NCBIfam" id="NF005489">
    <property type="entry name" value="PRK07102.1"/>
    <property type="match status" value="1"/>
</dbReference>
<dbReference type="InterPro" id="IPR036291">
    <property type="entry name" value="NAD(P)-bd_dom_sf"/>
</dbReference>
<dbReference type="PANTHER" id="PTHR43669:SF6">
    <property type="entry name" value="DECAPRENYLPHOSPHORYL-2-KETO-BETA-D-ERYTHRO-PENTOSE REDUCTASE"/>
    <property type="match status" value="1"/>
</dbReference>
<keyword evidence="4" id="KW-1185">Reference proteome</keyword>
<dbReference type="Pfam" id="PF00106">
    <property type="entry name" value="adh_short"/>
    <property type="match status" value="1"/>
</dbReference>
<dbReference type="PRINTS" id="PR00081">
    <property type="entry name" value="GDHRDH"/>
</dbReference>
<evidence type="ECO:0000313" key="4">
    <source>
        <dbReference type="Proteomes" id="UP001596978"/>
    </source>
</evidence>
<dbReference type="SUPFAM" id="SSF51735">
    <property type="entry name" value="NAD(P)-binding Rossmann-fold domains"/>
    <property type="match status" value="1"/>
</dbReference>